<dbReference type="AlphaFoldDB" id="A0A1F5KQ29"/>
<dbReference type="InterPro" id="IPR038116">
    <property type="entry name" value="TrpR-like_sf"/>
</dbReference>
<evidence type="ECO:0000313" key="2">
    <source>
        <dbReference type="Proteomes" id="UP000178565"/>
    </source>
</evidence>
<dbReference type="Gene3D" id="1.10.1270.10">
    <property type="entry name" value="TrpR-like"/>
    <property type="match status" value="1"/>
</dbReference>
<organism evidence="1 2">
    <name type="scientific">Candidatus Daviesbacteria bacterium RIFCSPLOWO2_01_FULL_39_12</name>
    <dbReference type="NCBI Taxonomy" id="1797785"/>
    <lineage>
        <taxon>Bacteria</taxon>
        <taxon>Candidatus Daviesiibacteriota</taxon>
    </lineage>
</organism>
<dbReference type="InterPro" id="IPR000831">
    <property type="entry name" value="Trp_repress"/>
</dbReference>
<dbReference type="Pfam" id="PF01371">
    <property type="entry name" value="Trp_repressor"/>
    <property type="match status" value="1"/>
</dbReference>
<dbReference type="Proteomes" id="UP000178565">
    <property type="component" value="Unassembled WGS sequence"/>
</dbReference>
<gene>
    <name evidence="1" type="ORF">A3B45_05385</name>
</gene>
<reference evidence="1 2" key="1">
    <citation type="journal article" date="2016" name="Nat. Commun.">
        <title>Thousands of microbial genomes shed light on interconnected biogeochemical processes in an aquifer system.</title>
        <authorList>
            <person name="Anantharaman K."/>
            <person name="Brown C.T."/>
            <person name="Hug L.A."/>
            <person name="Sharon I."/>
            <person name="Castelle C.J."/>
            <person name="Probst A.J."/>
            <person name="Thomas B.C."/>
            <person name="Singh A."/>
            <person name="Wilkins M.J."/>
            <person name="Karaoz U."/>
            <person name="Brodie E.L."/>
            <person name="Williams K.H."/>
            <person name="Hubbard S.S."/>
            <person name="Banfield J.F."/>
        </authorList>
    </citation>
    <scope>NUCLEOTIDE SEQUENCE [LARGE SCALE GENOMIC DNA]</scope>
</reference>
<protein>
    <submittedName>
        <fullName evidence="1">Uncharacterized protein</fullName>
    </submittedName>
</protein>
<dbReference type="GO" id="GO:0003700">
    <property type="term" value="F:DNA-binding transcription factor activity"/>
    <property type="evidence" value="ECO:0007669"/>
    <property type="project" value="InterPro"/>
</dbReference>
<dbReference type="SUPFAM" id="SSF48295">
    <property type="entry name" value="TrpR-like"/>
    <property type="match status" value="1"/>
</dbReference>
<sequence>MSKPKLDRQIKVPDQILKNLLTSSELRMLKNRYQIINLLNEGLSIRQIAKKVRVGTDTVVRVIRLVEKNTLLKKTETKFKTSTPWIFGKGND</sequence>
<dbReference type="InterPro" id="IPR010921">
    <property type="entry name" value="Trp_repressor/repl_initiator"/>
</dbReference>
<proteinExistence type="predicted"/>
<evidence type="ECO:0000313" key="1">
    <source>
        <dbReference type="EMBL" id="OGE43036.1"/>
    </source>
</evidence>
<dbReference type="GO" id="GO:0043565">
    <property type="term" value="F:sequence-specific DNA binding"/>
    <property type="evidence" value="ECO:0007669"/>
    <property type="project" value="InterPro"/>
</dbReference>
<accession>A0A1F5KQ29</accession>
<comment type="caution">
    <text evidence="1">The sequence shown here is derived from an EMBL/GenBank/DDBJ whole genome shotgun (WGS) entry which is preliminary data.</text>
</comment>
<dbReference type="EMBL" id="MFDM01000019">
    <property type="protein sequence ID" value="OGE43036.1"/>
    <property type="molecule type" value="Genomic_DNA"/>
</dbReference>
<dbReference type="STRING" id="1797785.A3B45_05385"/>
<name>A0A1F5KQ29_9BACT</name>